<accession>A0A2M9G7L9</accession>
<dbReference type="PANTHER" id="PTHR37809:SF1">
    <property type="entry name" value="RIBOSOMAL PROTEIN S12 METHYLTHIOTRANSFERASE ACCESSORY FACTOR YCAO"/>
    <property type="match status" value="1"/>
</dbReference>
<protein>
    <recommendedName>
        <fullName evidence="1">YcaO domain-containing protein</fullName>
    </recommendedName>
</protein>
<dbReference type="RefSeq" id="WP_109794519.1">
    <property type="nucleotide sequence ID" value="NZ_PHIG01000004.1"/>
</dbReference>
<dbReference type="OrthoDB" id="109999at2"/>
<name>A0A2M9G7L9_9PROT</name>
<proteinExistence type="predicted"/>
<dbReference type="PANTHER" id="PTHR37809">
    <property type="entry name" value="RIBOSOMAL PROTEIN S12 METHYLTHIOTRANSFERASE ACCESSORY FACTOR YCAO"/>
    <property type="match status" value="1"/>
</dbReference>
<organism evidence="2 3">
    <name type="scientific">Minwuia thermotolerans</name>
    <dbReference type="NCBI Taxonomy" id="2056226"/>
    <lineage>
        <taxon>Bacteria</taxon>
        <taxon>Pseudomonadati</taxon>
        <taxon>Pseudomonadota</taxon>
        <taxon>Alphaproteobacteria</taxon>
        <taxon>Minwuiales</taxon>
        <taxon>Minwuiaceae</taxon>
        <taxon>Minwuia</taxon>
    </lineage>
</organism>
<reference evidence="2 3" key="1">
    <citation type="submission" date="2017-11" db="EMBL/GenBank/DDBJ databases">
        <title>Draft genome sequence of Rhizobiales bacterium SY3-13.</title>
        <authorList>
            <person name="Sun C."/>
        </authorList>
    </citation>
    <scope>NUCLEOTIDE SEQUENCE [LARGE SCALE GENOMIC DNA]</scope>
    <source>
        <strain evidence="2 3">SY3-13</strain>
    </source>
</reference>
<dbReference type="Proteomes" id="UP000229498">
    <property type="component" value="Unassembled WGS sequence"/>
</dbReference>
<keyword evidence="3" id="KW-1185">Reference proteome</keyword>
<evidence type="ECO:0000313" key="3">
    <source>
        <dbReference type="Proteomes" id="UP000229498"/>
    </source>
</evidence>
<feature type="domain" description="YcaO" evidence="1">
    <location>
        <begin position="94"/>
        <end position="422"/>
    </location>
</feature>
<sequence length="422" mass="45147">MSPEQAKLLAGSIDFLDSGSAGPDILRFLAWLGITEPEVLEDAEDFRKLLRFAQGLHRFFELPLPDAPGLSAFGAELNIARWAEGESGIFGVSGVAESRLAAFRACIAEAIEFVSQYLDGDAAVHLRISSPEPAVISLTQGYADWSVDGPVATVPSPDGGGATRRFPATLCYRNANLPGPAPLQNLGIGCGSGATSAAALHHALFEWIERDAMALWWLGARQGRPVALETLAQTEMAGIATRARQGQQTRRTWFLDISTDIGVPVMAALSTDGHGNGFAYGFGAGANTAAAMKAAFLELCQIELADRIVAAKRHESGDDKLNDTDRMHLRRHSEIDASWEILHPGGAPRDHVAQADPEAALAAAGLDVLTIDLTRADIGVPVWRTFVPGLQPMPSATELPRLREAQKAAHGRVHNHRAIRIV</sequence>
<gene>
    <name evidence="2" type="ORF">CVT23_01200</name>
</gene>
<dbReference type="Gene3D" id="3.30.1330.230">
    <property type="match status" value="1"/>
</dbReference>
<dbReference type="Pfam" id="PF02624">
    <property type="entry name" value="YcaO"/>
    <property type="match status" value="1"/>
</dbReference>
<evidence type="ECO:0000259" key="1">
    <source>
        <dbReference type="PROSITE" id="PS51664"/>
    </source>
</evidence>
<dbReference type="AlphaFoldDB" id="A0A2M9G7L9"/>
<dbReference type="InterPro" id="IPR003776">
    <property type="entry name" value="YcaO-like_dom"/>
</dbReference>
<dbReference type="PROSITE" id="PS51664">
    <property type="entry name" value="YCAO"/>
    <property type="match status" value="1"/>
</dbReference>
<comment type="caution">
    <text evidence="2">The sequence shown here is derived from an EMBL/GenBank/DDBJ whole genome shotgun (WGS) entry which is preliminary data.</text>
</comment>
<evidence type="ECO:0000313" key="2">
    <source>
        <dbReference type="EMBL" id="PJK31693.1"/>
    </source>
</evidence>
<dbReference type="EMBL" id="PHIG01000004">
    <property type="protein sequence ID" value="PJK31693.1"/>
    <property type="molecule type" value="Genomic_DNA"/>
</dbReference>